<proteinExistence type="predicted"/>
<dbReference type="InterPro" id="IPR013320">
    <property type="entry name" value="ConA-like_dom_sf"/>
</dbReference>
<evidence type="ECO:0000313" key="6">
    <source>
        <dbReference type="Proteomes" id="UP001143545"/>
    </source>
</evidence>
<dbReference type="RefSeq" id="WP_281756507.1">
    <property type="nucleotide sequence ID" value="NZ_BRVP01000036.1"/>
</dbReference>
<evidence type="ECO:0000256" key="2">
    <source>
        <dbReference type="ARBA" id="ARBA00023157"/>
    </source>
</evidence>
<dbReference type="Proteomes" id="UP001143545">
    <property type="component" value="Unassembled WGS sequence"/>
</dbReference>
<protein>
    <recommendedName>
        <fullName evidence="4">LamG-like jellyroll fold domain-containing protein</fullName>
    </recommendedName>
</protein>
<dbReference type="Gene3D" id="2.60.120.230">
    <property type="match status" value="2"/>
</dbReference>
<evidence type="ECO:0000313" key="5">
    <source>
        <dbReference type="EMBL" id="GLB54127.1"/>
    </source>
</evidence>
<feature type="chain" id="PRO_5040798005" description="LamG-like jellyroll fold domain-containing protein" evidence="3">
    <location>
        <begin position="24"/>
        <end position="839"/>
    </location>
</feature>
<dbReference type="NCBIfam" id="TIGR04183">
    <property type="entry name" value="Por_Secre_tail"/>
    <property type="match status" value="1"/>
</dbReference>
<dbReference type="InterPro" id="IPR006558">
    <property type="entry name" value="LamG-like"/>
</dbReference>
<evidence type="ECO:0000259" key="4">
    <source>
        <dbReference type="SMART" id="SM00560"/>
    </source>
</evidence>
<dbReference type="SMART" id="SM00560">
    <property type="entry name" value="LamGL"/>
    <property type="match status" value="1"/>
</dbReference>
<dbReference type="GO" id="GO:0016715">
    <property type="term" value="F:oxidoreductase activity, acting on paired donors, with incorporation or reduction of molecular oxygen, reduced ascorbate as one donor, and incorporation of one atom of oxygen"/>
    <property type="evidence" value="ECO:0007669"/>
    <property type="project" value="InterPro"/>
</dbReference>
<organism evidence="5 6">
    <name type="scientific">Neptunitalea chrysea</name>
    <dbReference type="NCBI Taxonomy" id="1647581"/>
    <lineage>
        <taxon>Bacteria</taxon>
        <taxon>Pseudomonadati</taxon>
        <taxon>Bacteroidota</taxon>
        <taxon>Flavobacteriia</taxon>
        <taxon>Flavobacteriales</taxon>
        <taxon>Flavobacteriaceae</taxon>
        <taxon>Neptunitalea</taxon>
    </lineage>
</organism>
<dbReference type="GO" id="GO:0004553">
    <property type="term" value="F:hydrolase activity, hydrolyzing O-glycosyl compounds"/>
    <property type="evidence" value="ECO:0007669"/>
    <property type="project" value="UniProtKB-ARBA"/>
</dbReference>
<dbReference type="PANTHER" id="PTHR39319:SF1">
    <property type="entry name" value="SI:DKEY-256H2.1"/>
    <property type="match status" value="1"/>
</dbReference>
<dbReference type="InterPro" id="IPR008977">
    <property type="entry name" value="PHM/PNGase_F_dom_sf"/>
</dbReference>
<dbReference type="Pfam" id="PF13385">
    <property type="entry name" value="Laminin_G_3"/>
    <property type="match status" value="1"/>
</dbReference>
<comment type="caution">
    <text evidence="5">The sequence shown here is derived from an EMBL/GenBank/DDBJ whole genome shotgun (WGS) entry which is preliminary data.</text>
</comment>
<sequence>MKKKYLNFKLVVLFILTGLVASAQSNQYLHFDGSDDYISFDDASSYLYGSNTITMAGWFYTDALGYGQGMMSIRGGGTGDGQMYLIQLSNGYLECRVVTSTGLHQVAAPDGTIVAGQWQHIAWVFDVNTVKLYVNGNLVGSSSASGTFNSNNKPFSVGKSILSGYNFIYGGRADEVSLWNKALTQSEVQNMMNNELSGSESDLVVYYKFNQGTPAGDNTAITQVNSFDGVTSKNADLNNFALTGDTSNFAGTLSASFQSISLSAIPNKLITDAPFMVEGSASSGLPITYTIESGPATISGNTITLNGTAGTVTLKASQAGNSSFDSAEDIYTTFEVLDPTQILPSTEVLHPLAGTVYSPSLQPLQIAVRSEIEYSDLFSVSSMNVTIDGNDVPLTDHGNGFYTAWWTPTGYGPHSLAVEGSNNYGSSSNTSFNFVLLSNASNQNVYATNNLLVNSGIPSATETTNLPSHIGAYTQITGTLHIDCPSEGCDPWDRISSLEVQGKDGEWYEIIRYITPYGIACESTIDLTDFKSLLSGKTTFRVNLSTYSSGFEYSLELDYTAGTDFSPYSHIEKLWYQTYQFGDPADLQPTEDFTKEFPSNTTSATLKLVSSGHGWSSNDPYYDANTDNAAEFSENTHHVWVNGSQTFTQHNWNTCYPNPDGCNNQAGTYTYNRAGWCPGSIAQFFDYDMTPYISTPVSLDYVFDTDYYDYCHPNNPNCISGITCNDCSNTFNPHLIVSSYLISFGGAPLQPLGTKAVLTPNNVSVYPNPSSGTFYVEPSQTELSEIAIYDIQGRLVSTVPASSGIEPTKISLGTQARGVYLATIKDVNGNTVTKRIIVE</sequence>
<keyword evidence="1 3" id="KW-0732">Signal</keyword>
<dbReference type="EMBL" id="BRVP01000036">
    <property type="protein sequence ID" value="GLB54127.1"/>
    <property type="molecule type" value="Genomic_DNA"/>
</dbReference>
<name>A0A9W6EWM6_9FLAO</name>
<dbReference type="PANTHER" id="PTHR39319">
    <property type="entry name" value="SI:DKEY-256H2.1"/>
    <property type="match status" value="1"/>
</dbReference>
<reference evidence="5" key="1">
    <citation type="submission" date="2022-07" db="EMBL/GenBank/DDBJ databases">
        <title>Taxonomy of Novel Oxalotrophic and Methylotrophic Bacteria.</title>
        <authorList>
            <person name="Sahin N."/>
            <person name="Tani A."/>
        </authorList>
    </citation>
    <scope>NUCLEOTIDE SEQUENCE</scope>
    <source>
        <strain evidence="5">AM327</strain>
    </source>
</reference>
<feature type="domain" description="LamG-like jellyroll fold" evidence="4">
    <location>
        <begin position="51"/>
        <end position="186"/>
    </location>
</feature>
<accession>A0A9W6EWM6</accession>
<dbReference type="InterPro" id="IPR053251">
    <property type="entry name" value="N-glycanase"/>
</dbReference>
<dbReference type="AlphaFoldDB" id="A0A9W6EWM6"/>
<dbReference type="InterPro" id="IPR015197">
    <property type="entry name" value="PngaseF_C"/>
</dbReference>
<dbReference type="InterPro" id="IPR026444">
    <property type="entry name" value="Secre_tail"/>
</dbReference>
<keyword evidence="6" id="KW-1185">Reference proteome</keyword>
<gene>
    <name evidence="5" type="ORF">NBRC110019_31680</name>
</gene>
<dbReference type="Gene3D" id="2.60.120.200">
    <property type="match status" value="1"/>
</dbReference>
<dbReference type="Pfam" id="PF18962">
    <property type="entry name" value="Por_Secre_tail"/>
    <property type="match status" value="1"/>
</dbReference>
<dbReference type="InterPro" id="IPR014784">
    <property type="entry name" value="Cu2_ascorb_mOase-like_C"/>
</dbReference>
<evidence type="ECO:0000256" key="1">
    <source>
        <dbReference type="ARBA" id="ARBA00022729"/>
    </source>
</evidence>
<dbReference type="SUPFAM" id="SSF49899">
    <property type="entry name" value="Concanavalin A-like lectins/glucanases"/>
    <property type="match status" value="1"/>
</dbReference>
<dbReference type="Pfam" id="PF09113">
    <property type="entry name" value="N-glycanase_C"/>
    <property type="match status" value="1"/>
</dbReference>
<evidence type="ECO:0000256" key="3">
    <source>
        <dbReference type="SAM" id="SignalP"/>
    </source>
</evidence>
<dbReference type="SUPFAM" id="SSF49742">
    <property type="entry name" value="PHM/PNGase F"/>
    <property type="match status" value="2"/>
</dbReference>
<feature type="signal peptide" evidence="3">
    <location>
        <begin position="1"/>
        <end position="23"/>
    </location>
</feature>
<keyword evidence="2" id="KW-1015">Disulfide bond</keyword>
<dbReference type="GO" id="GO:0005975">
    <property type="term" value="P:carbohydrate metabolic process"/>
    <property type="evidence" value="ECO:0007669"/>
    <property type="project" value="UniProtKB-ARBA"/>
</dbReference>